<evidence type="ECO:0000259" key="5">
    <source>
        <dbReference type="PROSITE" id="PS51319"/>
    </source>
</evidence>
<dbReference type="PANTHER" id="PTHR46554">
    <property type="entry name" value="MEDIATOR OF RNA POLYMERASE II TRANSCRIPTION SUBUNIT 26A-RELATED"/>
    <property type="match status" value="1"/>
</dbReference>
<keyword evidence="2 3" id="KW-0539">Nucleus</keyword>
<feature type="region of interest" description="Disordered" evidence="4">
    <location>
        <begin position="280"/>
        <end position="346"/>
    </location>
</feature>
<dbReference type="Proteomes" id="UP001152561">
    <property type="component" value="Unassembled WGS sequence"/>
</dbReference>
<dbReference type="Pfam" id="PF08711">
    <property type="entry name" value="Med26"/>
    <property type="match status" value="1"/>
</dbReference>
<dbReference type="CDD" id="cd00183">
    <property type="entry name" value="TFIIS_I"/>
    <property type="match status" value="1"/>
</dbReference>
<accession>A0A9Q1LFR9</accession>
<evidence type="ECO:0000256" key="1">
    <source>
        <dbReference type="ARBA" id="ARBA00004123"/>
    </source>
</evidence>
<evidence type="ECO:0000313" key="7">
    <source>
        <dbReference type="Proteomes" id="UP001152561"/>
    </source>
</evidence>
<dbReference type="SMART" id="SM00509">
    <property type="entry name" value="TFS2N"/>
    <property type="match status" value="1"/>
</dbReference>
<keyword evidence="7" id="KW-1185">Reference proteome</keyword>
<proteinExistence type="predicted"/>
<evidence type="ECO:0000256" key="3">
    <source>
        <dbReference type="PROSITE-ProRule" id="PRU00649"/>
    </source>
</evidence>
<reference evidence="7" key="1">
    <citation type="journal article" date="2023" name="Proc. Natl. Acad. Sci. U.S.A.">
        <title>Genomic and structural basis for evolution of tropane alkaloid biosynthesis.</title>
        <authorList>
            <person name="Wanga Y.-J."/>
            <person name="Taina T."/>
            <person name="Yua J.-Y."/>
            <person name="Lia J."/>
            <person name="Xua B."/>
            <person name="Chenc J."/>
            <person name="D'Auriad J.C."/>
            <person name="Huanga J.-P."/>
            <person name="Huanga S.-X."/>
        </authorList>
    </citation>
    <scope>NUCLEOTIDE SEQUENCE [LARGE SCALE GENOMIC DNA]</scope>
    <source>
        <strain evidence="7">cv. KIB-2019</strain>
    </source>
</reference>
<comment type="caution">
    <text evidence="6">The sequence shown here is derived from an EMBL/GenBank/DDBJ whole genome shotgun (WGS) entry which is preliminary data.</text>
</comment>
<dbReference type="Gene3D" id="1.20.930.10">
    <property type="entry name" value="Conserved domain common to transcription factors TFIIS, elongin A, CRSP70"/>
    <property type="match status" value="1"/>
</dbReference>
<protein>
    <recommendedName>
        <fullName evidence="5">TFIIS N-terminal domain-containing protein</fullName>
    </recommendedName>
</protein>
<feature type="compositionally biased region" description="Basic residues" evidence="4">
    <location>
        <begin position="439"/>
        <end position="454"/>
    </location>
</feature>
<dbReference type="PROSITE" id="PS51319">
    <property type="entry name" value="TFIIS_N"/>
    <property type="match status" value="1"/>
</dbReference>
<evidence type="ECO:0000256" key="4">
    <source>
        <dbReference type="SAM" id="MobiDB-lite"/>
    </source>
</evidence>
<dbReference type="PANTHER" id="PTHR46554:SF2">
    <property type="entry name" value="TFIIS N-TERMINAL DOMAIN-CONTAINING PROTEIN"/>
    <property type="match status" value="1"/>
</dbReference>
<comment type="subcellular location">
    <subcellularLocation>
        <location evidence="1 3">Nucleus</location>
    </subcellularLocation>
</comment>
<organism evidence="6 7">
    <name type="scientific">Anisodus acutangulus</name>
    <dbReference type="NCBI Taxonomy" id="402998"/>
    <lineage>
        <taxon>Eukaryota</taxon>
        <taxon>Viridiplantae</taxon>
        <taxon>Streptophyta</taxon>
        <taxon>Embryophyta</taxon>
        <taxon>Tracheophyta</taxon>
        <taxon>Spermatophyta</taxon>
        <taxon>Magnoliopsida</taxon>
        <taxon>eudicotyledons</taxon>
        <taxon>Gunneridae</taxon>
        <taxon>Pentapetalae</taxon>
        <taxon>asterids</taxon>
        <taxon>lamiids</taxon>
        <taxon>Solanales</taxon>
        <taxon>Solanaceae</taxon>
        <taxon>Solanoideae</taxon>
        <taxon>Hyoscyameae</taxon>
        <taxon>Anisodus</taxon>
    </lineage>
</organism>
<dbReference type="InterPro" id="IPR017923">
    <property type="entry name" value="TFIIS_N"/>
</dbReference>
<dbReference type="AlphaFoldDB" id="A0A9Q1LFR9"/>
<dbReference type="OrthoDB" id="44867at2759"/>
<dbReference type="InterPro" id="IPR035441">
    <property type="entry name" value="TFIIS/LEDGF_dom_sf"/>
</dbReference>
<feature type="region of interest" description="Disordered" evidence="4">
    <location>
        <begin position="436"/>
        <end position="462"/>
    </location>
</feature>
<name>A0A9Q1LFR9_9SOLA</name>
<evidence type="ECO:0000256" key="2">
    <source>
        <dbReference type="ARBA" id="ARBA00023242"/>
    </source>
</evidence>
<gene>
    <name evidence="6" type="ORF">K7X08_007638</name>
</gene>
<dbReference type="EMBL" id="JAJAGQ010000019">
    <property type="protein sequence ID" value="KAJ8534314.1"/>
    <property type="molecule type" value="Genomic_DNA"/>
</dbReference>
<dbReference type="InterPro" id="IPR003617">
    <property type="entry name" value="TFIIS/CRSP70_N_sub"/>
</dbReference>
<sequence length="462" mass="52726">MTKISEKLNKFRDFFGTANSDIFDIIEYAVMVAAIDHPKEFKLRRDGIAELIFTCNITNCFGCDKVELVVPNADDIVPNVDEVVPNTDDEDTIKCKFEFVKELEGCDVKENKSEMNVNKISNYSYSEAEALSDEIEEESQTVGEVLRIKKIIDNNQDESGSNIYESLRRLQLMALSVATLKATEIGKSVNALRKHSTNNIRHLARTLVEDWKVMVEEWVNAIAAYAEERTPESMKVSVVDEEEEGLPSPPLEDLAFISTHTTSIEFSKFFDGMDDDGNFRDSGEFNKNQESGRKASVGNNNSVRKQQFTESVTVAPKDKKGEEPKKKTSVVKPNKPFGGESRPGKSIRAILERRLNNDDMKFLQKSDKSKIQKRPVHTQQNKLKCPDAGAAHLKLEVTKRKFQERYQEAEKAKRQRTIQVMELHDIPKRSLPKQDYVHRNPHMRPGNHTRHLANGRRESFFN</sequence>
<dbReference type="SUPFAM" id="SSF47676">
    <property type="entry name" value="Conserved domain common to transcription factors TFIIS, elongin A, CRSP70"/>
    <property type="match status" value="1"/>
</dbReference>
<feature type="compositionally biased region" description="Basic and acidic residues" evidence="4">
    <location>
        <begin position="316"/>
        <end position="326"/>
    </location>
</feature>
<feature type="compositionally biased region" description="Polar residues" evidence="4">
    <location>
        <begin position="297"/>
        <end position="312"/>
    </location>
</feature>
<evidence type="ECO:0000313" key="6">
    <source>
        <dbReference type="EMBL" id="KAJ8534314.1"/>
    </source>
</evidence>
<feature type="domain" description="TFIIS N-terminal" evidence="5">
    <location>
        <begin position="143"/>
        <end position="218"/>
    </location>
</feature>
<dbReference type="GO" id="GO:0005634">
    <property type="term" value="C:nucleus"/>
    <property type="evidence" value="ECO:0007669"/>
    <property type="project" value="UniProtKB-SubCell"/>
</dbReference>